<dbReference type="InterPro" id="IPR013762">
    <property type="entry name" value="Integrase-like_cat_sf"/>
</dbReference>
<gene>
    <name evidence="3" type="ORF">TRIP_B40326</name>
</gene>
<dbReference type="PANTHER" id="PTHR30349:SF64">
    <property type="entry name" value="PROPHAGE INTEGRASE INTD-RELATED"/>
    <property type="match status" value="1"/>
</dbReference>
<dbReference type="EMBL" id="UPXX01000031">
    <property type="protein sequence ID" value="VBB46515.1"/>
    <property type="molecule type" value="Genomic_DNA"/>
</dbReference>
<reference evidence="3" key="1">
    <citation type="submission" date="2018-07" db="EMBL/GenBank/DDBJ databases">
        <authorList>
            <consortium name="Genoscope - CEA"/>
            <person name="William W."/>
        </authorList>
    </citation>
    <scope>NUCLEOTIDE SEQUENCE</scope>
    <source>
        <strain evidence="3">IK1</strain>
    </source>
</reference>
<dbReference type="PANTHER" id="PTHR30349">
    <property type="entry name" value="PHAGE INTEGRASE-RELATED"/>
    <property type="match status" value="1"/>
</dbReference>
<dbReference type="PROSITE" id="PS51898">
    <property type="entry name" value="TYR_RECOMBINASE"/>
    <property type="match status" value="1"/>
</dbReference>
<evidence type="ECO:0000256" key="1">
    <source>
        <dbReference type="ARBA" id="ARBA00023172"/>
    </source>
</evidence>
<dbReference type="InterPro" id="IPR002104">
    <property type="entry name" value="Integrase_catalytic"/>
</dbReference>
<sequence length="150" mass="16951">MLPEPVGKPLQRHLEKVRLIHGTDLDNGFGRVNLPFALARKYPNAPREWGWQYVFPASKLCRDPRTSAVTRHHLHESGLQRAVKTAIREAGIVKYGSRHTFRHSFATHLLENGYAIRTVQELLGHRDVSTTMICTHVLDKGGKAVKSPLD</sequence>
<feature type="domain" description="Tyr recombinase" evidence="2">
    <location>
        <begin position="1"/>
        <end position="147"/>
    </location>
</feature>
<keyword evidence="1" id="KW-0233">DNA recombination</keyword>
<evidence type="ECO:0000313" key="3">
    <source>
        <dbReference type="EMBL" id="VBB46515.1"/>
    </source>
</evidence>
<dbReference type="GO" id="GO:0006310">
    <property type="term" value="P:DNA recombination"/>
    <property type="evidence" value="ECO:0007669"/>
    <property type="project" value="UniProtKB-KW"/>
</dbReference>
<dbReference type="AlphaFoldDB" id="A0A653AF36"/>
<dbReference type="Pfam" id="PF00589">
    <property type="entry name" value="Phage_integrase"/>
    <property type="match status" value="1"/>
</dbReference>
<dbReference type="GO" id="GO:0015074">
    <property type="term" value="P:DNA integration"/>
    <property type="evidence" value="ECO:0007669"/>
    <property type="project" value="InterPro"/>
</dbReference>
<dbReference type="GO" id="GO:0003677">
    <property type="term" value="F:DNA binding"/>
    <property type="evidence" value="ECO:0007669"/>
    <property type="project" value="InterPro"/>
</dbReference>
<dbReference type="InterPro" id="IPR011010">
    <property type="entry name" value="DNA_brk_join_enz"/>
</dbReference>
<accession>A0A653AF36</accession>
<dbReference type="Gene3D" id="1.10.443.10">
    <property type="entry name" value="Intergrase catalytic core"/>
    <property type="match status" value="1"/>
</dbReference>
<proteinExistence type="predicted"/>
<protein>
    <submittedName>
        <fullName evidence="3">Integrase/recombinase</fullName>
    </submittedName>
</protein>
<dbReference type="InterPro" id="IPR050090">
    <property type="entry name" value="Tyrosine_recombinase_XerCD"/>
</dbReference>
<name>A0A653AF36_UNCDX</name>
<dbReference type="SUPFAM" id="SSF56349">
    <property type="entry name" value="DNA breaking-rejoining enzymes"/>
    <property type="match status" value="1"/>
</dbReference>
<organism evidence="3">
    <name type="scientific">Uncultured Desulfatiglans sp</name>
    <dbReference type="NCBI Taxonomy" id="1748965"/>
    <lineage>
        <taxon>Bacteria</taxon>
        <taxon>Pseudomonadati</taxon>
        <taxon>Thermodesulfobacteriota</taxon>
        <taxon>Desulfobacteria</taxon>
        <taxon>Desulfatiglandales</taxon>
        <taxon>Desulfatiglandaceae</taxon>
        <taxon>Desulfatiglans</taxon>
        <taxon>environmental samples</taxon>
    </lineage>
</organism>
<evidence type="ECO:0000259" key="2">
    <source>
        <dbReference type="PROSITE" id="PS51898"/>
    </source>
</evidence>